<comment type="function">
    <text evidence="7">Responsible for the degradation of GM2 gangliosides, and a variety of other molecules containing terminal N-acetyl hexosamines. Degrades chitotriose.</text>
</comment>
<dbReference type="GO" id="GO:0016020">
    <property type="term" value="C:membrane"/>
    <property type="evidence" value="ECO:0007669"/>
    <property type="project" value="TreeGrafter"/>
</dbReference>
<keyword evidence="16" id="KW-1185">Reference proteome</keyword>
<organism evidence="15 17">
    <name type="scientific">Dracunculus medinensis</name>
    <name type="common">Guinea worm</name>
    <dbReference type="NCBI Taxonomy" id="318479"/>
    <lineage>
        <taxon>Eukaryota</taxon>
        <taxon>Metazoa</taxon>
        <taxon>Ecdysozoa</taxon>
        <taxon>Nematoda</taxon>
        <taxon>Chromadorea</taxon>
        <taxon>Rhabditida</taxon>
        <taxon>Spirurina</taxon>
        <taxon>Dracunculoidea</taxon>
        <taxon>Dracunculidae</taxon>
        <taxon>Dracunculus</taxon>
    </lineage>
</organism>
<dbReference type="InterPro" id="IPR029018">
    <property type="entry name" value="Hex-like_dom2"/>
</dbReference>
<evidence type="ECO:0000313" key="17">
    <source>
        <dbReference type="WBParaSite" id="DME_0000248001-mRNA-1"/>
    </source>
</evidence>
<dbReference type="SUPFAM" id="SSF51445">
    <property type="entry name" value="(Trans)glycosidases"/>
    <property type="match status" value="1"/>
</dbReference>
<dbReference type="PRINTS" id="PR00738">
    <property type="entry name" value="GLHYDRLASE20"/>
</dbReference>
<dbReference type="Gene3D" id="3.20.20.80">
    <property type="entry name" value="Glycosidases"/>
    <property type="match status" value="1"/>
</dbReference>
<evidence type="ECO:0000256" key="2">
    <source>
        <dbReference type="ARBA" id="ARBA00006285"/>
    </source>
</evidence>
<feature type="domain" description="Beta-hexosaminidase eukaryotic type N-terminal" evidence="13">
    <location>
        <begin position="34"/>
        <end position="167"/>
    </location>
</feature>
<dbReference type="OrthoDB" id="428480at2759"/>
<evidence type="ECO:0000313" key="15">
    <source>
        <dbReference type="Proteomes" id="UP000038040"/>
    </source>
</evidence>
<evidence type="ECO:0000256" key="8">
    <source>
        <dbReference type="PIRNR" id="PIRNR001093"/>
    </source>
</evidence>
<dbReference type="InterPro" id="IPR017853">
    <property type="entry name" value="GH"/>
</dbReference>
<dbReference type="Proteomes" id="UP000038040">
    <property type="component" value="Unplaced"/>
</dbReference>
<dbReference type="PANTHER" id="PTHR22600:SF21">
    <property type="entry name" value="BETA-HEXOSAMINIDASE A"/>
    <property type="match status" value="1"/>
</dbReference>
<evidence type="ECO:0000313" key="16">
    <source>
        <dbReference type="Proteomes" id="UP000274756"/>
    </source>
</evidence>
<feature type="domain" description="Glycoside hydrolase family 20 catalytic" evidence="12">
    <location>
        <begin position="191"/>
        <end position="513"/>
    </location>
</feature>
<dbReference type="PIRSF" id="PIRSF001093">
    <property type="entry name" value="B-hxosamndse_ab_euk"/>
    <property type="match status" value="1"/>
</dbReference>
<comment type="similarity">
    <text evidence="2 8">Belongs to the glycosyl hydrolase 20 family.</text>
</comment>
<dbReference type="EC" id="3.2.1.52" evidence="8"/>
<evidence type="ECO:0000259" key="13">
    <source>
        <dbReference type="Pfam" id="PF14845"/>
    </source>
</evidence>
<keyword evidence="6 8" id="KW-0326">Glycosidase</keyword>
<dbReference type="InterPro" id="IPR029019">
    <property type="entry name" value="HEX_eukaryotic_N"/>
</dbReference>
<dbReference type="InterPro" id="IPR025705">
    <property type="entry name" value="Beta_hexosaminidase_sua/sub"/>
</dbReference>
<dbReference type="GO" id="GO:0005975">
    <property type="term" value="P:carbohydrate metabolic process"/>
    <property type="evidence" value="ECO:0007669"/>
    <property type="project" value="InterPro"/>
</dbReference>
<dbReference type="GO" id="GO:0006689">
    <property type="term" value="P:ganglioside catabolic process"/>
    <property type="evidence" value="ECO:0007669"/>
    <property type="project" value="TreeGrafter"/>
</dbReference>
<dbReference type="STRING" id="318479.A0A0N4U6D8"/>
<feature type="disulfide bond" evidence="10">
    <location>
        <begin position="63"/>
        <end position="127"/>
    </location>
</feature>
<gene>
    <name evidence="14" type="ORF">DME_LOCUS6840</name>
</gene>
<dbReference type="AlphaFoldDB" id="A0A0N4U6D8"/>
<name>A0A0N4U6D8_DRAME</name>
<dbReference type="GO" id="GO:0005764">
    <property type="term" value="C:lysosome"/>
    <property type="evidence" value="ECO:0007669"/>
    <property type="project" value="TreeGrafter"/>
</dbReference>
<reference evidence="14 16" key="2">
    <citation type="submission" date="2018-11" db="EMBL/GenBank/DDBJ databases">
        <authorList>
            <consortium name="Pathogen Informatics"/>
        </authorList>
    </citation>
    <scope>NUCLEOTIDE SEQUENCE [LARGE SCALE GENOMIC DNA]</scope>
</reference>
<evidence type="ECO:0000256" key="10">
    <source>
        <dbReference type="PIRSR" id="PIRSR001093-2"/>
    </source>
</evidence>
<dbReference type="WBParaSite" id="DME_0000248001-mRNA-1">
    <property type="protein sequence ID" value="DME_0000248001-mRNA-1"/>
    <property type="gene ID" value="DME_0000248001"/>
</dbReference>
<keyword evidence="3 11" id="KW-0732">Signal</keyword>
<keyword evidence="10" id="KW-1015">Disulfide bond</keyword>
<evidence type="ECO:0000256" key="3">
    <source>
        <dbReference type="ARBA" id="ARBA00022729"/>
    </source>
</evidence>
<dbReference type="Pfam" id="PF00728">
    <property type="entry name" value="Glyco_hydro_20"/>
    <property type="match status" value="1"/>
</dbReference>
<reference evidence="17" key="1">
    <citation type="submission" date="2017-02" db="UniProtKB">
        <authorList>
            <consortium name="WormBaseParasite"/>
        </authorList>
    </citation>
    <scope>IDENTIFICATION</scope>
</reference>
<dbReference type="FunFam" id="3.20.20.80:FF:000063">
    <property type="entry name" value="Beta-hexosaminidase"/>
    <property type="match status" value="1"/>
</dbReference>
<evidence type="ECO:0000256" key="6">
    <source>
        <dbReference type="ARBA" id="ARBA00023295"/>
    </source>
</evidence>
<protein>
    <recommendedName>
        <fullName evidence="8">Beta-hexosaminidase</fullName>
        <ecNumber evidence="8">3.2.1.52</ecNumber>
    </recommendedName>
</protein>
<sequence length="560" mass="64699">MKLNPIAQYFLVLLLLIDVHAQWPDPSKKTHGAIWPLPQEIQNSSKTWSIDPESFKIESDYQCDIITEAIKRYTKRLFPMREKCSLSSKQDTAVKKPFTNCYVMDLDKELEEQSKLVALKIIIQIACPSGVPTSNMDESYKLDVTWKEAILRANEVWGALRGLESFSHMVYCDKTSGYQIRAEIVKDFPRFPHRGVLLDTSRHFLSVNALKGNIDLMAQNKFNVFHWHMTDTESCPYSSRVLPKLDHGAYDDKHKYTIEEITDVIAYARLRGIRVIPEFDSPAHVGSWGKGYPNILAKCYAEGFIIDSFKSSILDPTKDETWDFLETLFQEVYEVFPDDFMHIGGDEADFWSGPCWKENKNISDFMALYELNTTLQLQGWYLNKLRMMMDGIGRKKYIYWQEVFESGAQLTDSIIQVWKGRSNIEIMAYMHEITAKGISVLLSSCWYLDRIESLYDWFSFYQCDPQAFNASEMQKKLVLGGEAALWGEWVDETNVVARLWPRASAVAERLWSPSKSTQFVSEAWPRLFEMQCRMASRGYPAQPGYGPGFCDTEYHITLPE</sequence>
<feature type="chain" id="PRO_5033229822" description="Beta-hexosaminidase" evidence="11">
    <location>
        <begin position="22"/>
        <end position="560"/>
    </location>
</feature>
<evidence type="ECO:0000256" key="9">
    <source>
        <dbReference type="PIRSR" id="PIRSR001093-1"/>
    </source>
</evidence>
<feature type="disulfide bond" evidence="10">
    <location>
        <begin position="532"/>
        <end position="550"/>
    </location>
</feature>
<dbReference type="EMBL" id="UYYG01001157">
    <property type="protein sequence ID" value="VDN56867.1"/>
    <property type="molecule type" value="Genomic_DNA"/>
</dbReference>
<dbReference type="GO" id="GO:0004563">
    <property type="term" value="F:beta-N-acetylhexosaminidase activity"/>
    <property type="evidence" value="ECO:0007669"/>
    <property type="project" value="UniProtKB-EC"/>
</dbReference>
<evidence type="ECO:0000256" key="4">
    <source>
        <dbReference type="ARBA" id="ARBA00022801"/>
    </source>
</evidence>
<evidence type="ECO:0000256" key="5">
    <source>
        <dbReference type="ARBA" id="ARBA00023180"/>
    </source>
</evidence>
<dbReference type="PANTHER" id="PTHR22600">
    <property type="entry name" value="BETA-HEXOSAMINIDASE"/>
    <property type="match status" value="1"/>
</dbReference>
<evidence type="ECO:0000256" key="1">
    <source>
        <dbReference type="ARBA" id="ARBA00001231"/>
    </source>
</evidence>
<feature type="signal peptide" evidence="11">
    <location>
        <begin position="1"/>
        <end position="21"/>
    </location>
</feature>
<evidence type="ECO:0000256" key="7">
    <source>
        <dbReference type="ARBA" id="ARBA00053719"/>
    </source>
</evidence>
<dbReference type="SUPFAM" id="SSF55545">
    <property type="entry name" value="beta-N-acetylhexosaminidase-like domain"/>
    <property type="match status" value="1"/>
</dbReference>
<dbReference type="InterPro" id="IPR015883">
    <property type="entry name" value="Glyco_hydro_20_cat"/>
</dbReference>
<feature type="disulfide bond" evidence="10">
    <location>
        <begin position="299"/>
        <end position="355"/>
    </location>
</feature>
<comment type="catalytic activity">
    <reaction evidence="1 8">
        <text>Hydrolysis of terminal non-reducing N-acetyl-D-hexosamine residues in N-acetyl-beta-D-hexosaminides.</text>
        <dbReference type="EC" id="3.2.1.52"/>
    </reaction>
</comment>
<dbReference type="Proteomes" id="UP000274756">
    <property type="component" value="Unassembled WGS sequence"/>
</dbReference>
<dbReference type="Gene3D" id="3.30.379.10">
    <property type="entry name" value="Chitobiase/beta-hexosaminidase domain 2-like"/>
    <property type="match status" value="1"/>
</dbReference>
<evidence type="ECO:0000256" key="11">
    <source>
        <dbReference type="SAM" id="SignalP"/>
    </source>
</evidence>
<dbReference type="GO" id="GO:0030203">
    <property type="term" value="P:glycosaminoglycan metabolic process"/>
    <property type="evidence" value="ECO:0007669"/>
    <property type="project" value="TreeGrafter"/>
</dbReference>
<evidence type="ECO:0000259" key="12">
    <source>
        <dbReference type="Pfam" id="PF00728"/>
    </source>
</evidence>
<feature type="active site" description="Proton donor" evidence="9">
    <location>
        <position position="347"/>
    </location>
</feature>
<dbReference type="Pfam" id="PF14845">
    <property type="entry name" value="Glycohydro_20b2"/>
    <property type="match status" value="1"/>
</dbReference>
<evidence type="ECO:0000313" key="14">
    <source>
        <dbReference type="EMBL" id="VDN56867.1"/>
    </source>
</evidence>
<keyword evidence="4 8" id="KW-0378">Hydrolase</keyword>
<proteinExistence type="inferred from homology"/>
<keyword evidence="5" id="KW-0325">Glycoprotein</keyword>
<accession>A0A0N4U6D8</accession>